<reference evidence="1 2" key="1">
    <citation type="submission" date="2015-09" db="EMBL/GenBank/DDBJ databases">
        <title>Draft genome of the parasitic nematode Teladorsagia circumcincta isolate WARC Sus (inbred).</title>
        <authorList>
            <person name="Mitreva M."/>
        </authorList>
    </citation>
    <scope>NUCLEOTIDE SEQUENCE [LARGE SCALE GENOMIC DNA]</scope>
    <source>
        <strain evidence="1 2">S</strain>
    </source>
</reference>
<organism evidence="1 2">
    <name type="scientific">Teladorsagia circumcincta</name>
    <name type="common">Brown stomach worm</name>
    <name type="synonym">Ostertagia circumcincta</name>
    <dbReference type="NCBI Taxonomy" id="45464"/>
    <lineage>
        <taxon>Eukaryota</taxon>
        <taxon>Metazoa</taxon>
        <taxon>Ecdysozoa</taxon>
        <taxon>Nematoda</taxon>
        <taxon>Chromadorea</taxon>
        <taxon>Rhabditida</taxon>
        <taxon>Rhabditina</taxon>
        <taxon>Rhabditomorpha</taxon>
        <taxon>Strongyloidea</taxon>
        <taxon>Trichostrongylidae</taxon>
        <taxon>Teladorsagia</taxon>
    </lineage>
</organism>
<name>A0A2G9TDD9_TELCI</name>
<keyword evidence="2" id="KW-1185">Reference proteome</keyword>
<gene>
    <name evidence="1" type="ORF">TELCIR_22636</name>
</gene>
<accession>A0A2G9TDD9</accession>
<protein>
    <recommendedName>
        <fullName evidence="3">CUB domain-containing protein</fullName>
    </recommendedName>
</protein>
<dbReference type="AlphaFoldDB" id="A0A2G9TDD9"/>
<evidence type="ECO:0000313" key="2">
    <source>
        <dbReference type="Proteomes" id="UP000230423"/>
    </source>
</evidence>
<dbReference type="OrthoDB" id="5843017at2759"/>
<dbReference type="Proteomes" id="UP000230423">
    <property type="component" value="Unassembled WGS sequence"/>
</dbReference>
<sequence length="86" mass="9591">MCVKAPAGKKVEVKIVELPENVNDDGCIYAGVEIKTHPNQRRTGYRFCSKGDVKSPVLTSNSSLVPVIAYNSENRTTITKLEYRYV</sequence>
<evidence type="ECO:0000313" key="1">
    <source>
        <dbReference type="EMBL" id="PIO55973.1"/>
    </source>
</evidence>
<proteinExistence type="predicted"/>
<dbReference type="EMBL" id="KZ383386">
    <property type="protein sequence ID" value="PIO55973.1"/>
    <property type="molecule type" value="Genomic_DNA"/>
</dbReference>
<evidence type="ECO:0008006" key="3">
    <source>
        <dbReference type="Google" id="ProtNLM"/>
    </source>
</evidence>